<dbReference type="STRING" id="5786.F0ZSV3"/>
<dbReference type="KEGG" id="dpp:DICPUDRAFT_88965"/>
<organism evidence="2 3">
    <name type="scientific">Dictyostelium purpureum</name>
    <name type="common">Slime mold</name>
    <dbReference type="NCBI Taxonomy" id="5786"/>
    <lineage>
        <taxon>Eukaryota</taxon>
        <taxon>Amoebozoa</taxon>
        <taxon>Evosea</taxon>
        <taxon>Eumycetozoa</taxon>
        <taxon>Dictyostelia</taxon>
        <taxon>Dictyosteliales</taxon>
        <taxon>Dictyosteliaceae</taxon>
        <taxon>Dictyostelium</taxon>
    </lineage>
</organism>
<dbReference type="GO" id="GO:0015629">
    <property type="term" value="C:actin cytoskeleton"/>
    <property type="evidence" value="ECO:0000318"/>
    <property type="project" value="GO_Central"/>
</dbReference>
<dbReference type="InterPro" id="IPR004000">
    <property type="entry name" value="Actin"/>
</dbReference>
<dbReference type="InterPro" id="IPR043129">
    <property type="entry name" value="ATPase_NBD"/>
</dbReference>
<dbReference type="eggNOG" id="KOG0676">
    <property type="taxonomic scope" value="Eukaryota"/>
</dbReference>
<reference evidence="3" key="1">
    <citation type="journal article" date="2011" name="Genome Biol.">
        <title>Comparative genomics of the social amoebae Dictyostelium discoideum and Dictyostelium purpureum.</title>
        <authorList>
            <consortium name="US DOE Joint Genome Institute (JGI-PGF)"/>
            <person name="Sucgang R."/>
            <person name="Kuo A."/>
            <person name="Tian X."/>
            <person name="Salerno W."/>
            <person name="Parikh A."/>
            <person name="Feasley C.L."/>
            <person name="Dalin E."/>
            <person name="Tu H."/>
            <person name="Huang E."/>
            <person name="Barry K."/>
            <person name="Lindquist E."/>
            <person name="Shapiro H."/>
            <person name="Bruce D."/>
            <person name="Schmutz J."/>
            <person name="Salamov A."/>
            <person name="Fey P."/>
            <person name="Gaudet P."/>
            <person name="Anjard C."/>
            <person name="Babu M.M."/>
            <person name="Basu S."/>
            <person name="Bushmanova Y."/>
            <person name="van der Wel H."/>
            <person name="Katoh-Kurasawa M."/>
            <person name="Dinh C."/>
            <person name="Coutinho P.M."/>
            <person name="Saito T."/>
            <person name="Elias M."/>
            <person name="Schaap P."/>
            <person name="Kay R.R."/>
            <person name="Henrissat B."/>
            <person name="Eichinger L."/>
            <person name="Rivero F."/>
            <person name="Putnam N.H."/>
            <person name="West C.M."/>
            <person name="Loomis W.F."/>
            <person name="Chisholm R.L."/>
            <person name="Shaulsky G."/>
            <person name="Strassmann J.E."/>
            <person name="Queller D.C."/>
            <person name="Kuspa A."/>
            <person name="Grigoriev I.V."/>
        </authorList>
    </citation>
    <scope>NUCLEOTIDE SEQUENCE [LARGE SCALE GENOMIC DNA]</scope>
    <source>
        <strain evidence="3">QSDP1</strain>
    </source>
</reference>
<accession>F0ZSV3</accession>
<dbReference type="RefSeq" id="XP_003290492.1">
    <property type="nucleotide sequence ID" value="XM_003290444.1"/>
</dbReference>
<evidence type="ECO:0008006" key="4">
    <source>
        <dbReference type="Google" id="ProtNLM"/>
    </source>
</evidence>
<dbReference type="SMART" id="SM00268">
    <property type="entry name" value="ACTIN"/>
    <property type="match status" value="1"/>
</dbReference>
<dbReference type="FunFam" id="3.30.420.40:FF:000386">
    <property type="entry name" value="Actin, putative"/>
    <property type="match status" value="1"/>
</dbReference>
<keyword evidence="3" id="KW-1185">Reference proteome</keyword>
<dbReference type="Gene3D" id="3.30.420.40">
    <property type="match status" value="2"/>
</dbReference>
<dbReference type="GeneID" id="10507888"/>
<evidence type="ECO:0000313" key="3">
    <source>
        <dbReference type="Proteomes" id="UP000001064"/>
    </source>
</evidence>
<evidence type="ECO:0000313" key="2">
    <source>
        <dbReference type="EMBL" id="EGC32974.1"/>
    </source>
</evidence>
<sequence length="370" mass="42376">MDNIMDKKIVIDIGSYYIKVGYSNEDRPRLIVPSTIGRPRFLDLSRDLCDKPHYIGSEAISKKGILALKYPIEYGVVSNWDDMEKILVYIFNELNVNTEEYSVIIAQSPIDTNKNKEEITKVMFETFNVQNLYIGIQQELTLKSIGLKTGLVVDSGDSSTLIVPVIDGVVERNSVVLLKIGGRDITDYLFKLLNENGNKIYQYDKNIVSQVKENFGFISLDCYNEQQQEEKEYQLPAGKMINFTNEVFKAPELIFNPSLHQIPMDSIDRLIYETIMKFNKKEIQKDLFSNIVLTGGNTKFKGFKERLEKEMHNVLSSNEGECVTIKITSTSEPLYSSWLGCSLIETSHYNSKNYSRFEYDKVGPSIIYSK</sequence>
<gene>
    <name evidence="2" type="ORF">DICPUDRAFT_88965</name>
</gene>
<dbReference type="PRINTS" id="PR00190">
    <property type="entry name" value="ACTIN"/>
</dbReference>
<dbReference type="Pfam" id="PF00022">
    <property type="entry name" value="Actin"/>
    <property type="match status" value="1"/>
</dbReference>
<dbReference type="Gene3D" id="3.90.640.10">
    <property type="entry name" value="Actin, Chain A, domain 4"/>
    <property type="match status" value="1"/>
</dbReference>
<dbReference type="InParanoid" id="F0ZSV3"/>
<dbReference type="VEuPathDB" id="AmoebaDB:DICPUDRAFT_88965"/>
<dbReference type="OrthoDB" id="7340501at2759"/>
<dbReference type="AlphaFoldDB" id="F0ZSV3"/>
<dbReference type="SUPFAM" id="SSF53067">
    <property type="entry name" value="Actin-like ATPase domain"/>
    <property type="match status" value="2"/>
</dbReference>
<proteinExistence type="inferred from homology"/>
<protein>
    <recommendedName>
        <fullName evidence="4">Actin</fullName>
    </recommendedName>
</protein>
<dbReference type="EMBL" id="GL871164">
    <property type="protein sequence ID" value="EGC32974.1"/>
    <property type="molecule type" value="Genomic_DNA"/>
</dbReference>
<dbReference type="PANTHER" id="PTHR11937">
    <property type="entry name" value="ACTIN"/>
    <property type="match status" value="1"/>
</dbReference>
<dbReference type="Proteomes" id="UP000001064">
    <property type="component" value="Unassembled WGS sequence"/>
</dbReference>
<comment type="similarity">
    <text evidence="1">Belongs to the actin family.</text>
</comment>
<evidence type="ECO:0000256" key="1">
    <source>
        <dbReference type="RuleBase" id="RU000487"/>
    </source>
</evidence>
<name>F0ZSV3_DICPU</name>